<name>A0A2G5B487_COERN</name>
<dbReference type="Proteomes" id="UP000242474">
    <property type="component" value="Unassembled WGS sequence"/>
</dbReference>
<dbReference type="EMBL" id="KZ303526">
    <property type="protein sequence ID" value="PIA13815.1"/>
    <property type="molecule type" value="Genomic_DNA"/>
</dbReference>
<proteinExistence type="predicted"/>
<sequence>MDREEYTKMILEQWVGQLEFFHSDEASVQAVNVIIEEYGTDLDYNSFMKKFVFLAMDIDRAKIYGHKCIFIFSDFSEDVIYSRANHKLHTIIDMHIEEPNNELVKKCANVSINNHEYQEFDEDTTLDDIGLTAEGFEELTFNFAINN</sequence>
<keyword evidence="2" id="KW-1185">Reference proteome</keyword>
<organism evidence="1 2">
    <name type="scientific">Coemansia reversa (strain ATCC 12441 / NRRL 1564)</name>
    <dbReference type="NCBI Taxonomy" id="763665"/>
    <lineage>
        <taxon>Eukaryota</taxon>
        <taxon>Fungi</taxon>
        <taxon>Fungi incertae sedis</taxon>
        <taxon>Zoopagomycota</taxon>
        <taxon>Kickxellomycotina</taxon>
        <taxon>Kickxellomycetes</taxon>
        <taxon>Kickxellales</taxon>
        <taxon>Kickxellaceae</taxon>
        <taxon>Coemansia</taxon>
    </lineage>
</organism>
<evidence type="ECO:0000313" key="1">
    <source>
        <dbReference type="EMBL" id="PIA13815.1"/>
    </source>
</evidence>
<protein>
    <submittedName>
        <fullName evidence="1">Uncharacterized protein</fullName>
    </submittedName>
</protein>
<evidence type="ECO:0000313" key="2">
    <source>
        <dbReference type="Proteomes" id="UP000242474"/>
    </source>
</evidence>
<gene>
    <name evidence="1" type="ORF">COEREDRAFT_89241</name>
</gene>
<accession>A0A2G5B487</accession>
<dbReference type="OrthoDB" id="10468827at2759"/>
<reference evidence="1 2" key="1">
    <citation type="journal article" date="2015" name="Genome Biol. Evol.">
        <title>Phylogenomic analyses indicate that early fungi evolved digesting cell walls of algal ancestors of land plants.</title>
        <authorList>
            <person name="Chang Y."/>
            <person name="Wang S."/>
            <person name="Sekimoto S."/>
            <person name="Aerts A.L."/>
            <person name="Choi C."/>
            <person name="Clum A."/>
            <person name="LaButti K.M."/>
            <person name="Lindquist E.A."/>
            <person name="Yee Ngan C."/>
            <person name="Ohm R.A."/>
            <person name="Salamov A.A."/>
            <person name="Grigoriev I.V."/>
            <person name="Spatafora J.W."/>
            <person name="Berbee M.L."/>
        </authorList>
    </citation>
    <scope>NUCLEOTIDE SEQUENCE [LARGE SCALE GENOMIC DNA]</scope>
    <source>
        <strain evidence="1 2">NRRL 1564</strain>
    </source>
</reference>
<dbReference type="AlphaFoldDB" id="A0A2G5B487"/>